<dbReference type="AlphaFoldDB" id="A0A953M2K5"/>
<feature type="chain" id="PRO_5038062354" evidence="3">
    <location>
        <begin position="25"/>
        <end position="363"/>
    </location>
</feature>
<evidence type="ECO:0000256" key="2">
    <source>
        <dbReference type="SAM" id="Coils"/>
    </source>
</evidence>
<gene>
    <name evidence="4" type="ORF">K8I29_16485</name>
</gene>
<keyword evidence="1" id="KW-0802">TPR repeat</keyword>
<keyword evidence="2" id="KW-0175">Coiled coil</keyword>
<reference evidence="4" key="2">
    <citation type="submission" date="2021-08" db="EMBL/GenBank/DDBJ databases">
        <authorList>
            <person name="Dalcin Martins P."/>
        </authorList>
    </citation>
    <scope>NUCLEOTIDE SEQUENCE</scope>
    <source>
        <strain evidence="4">MAG_39</strain>
    </source>
</reference>
<feature type="coiled-coil region" evidence="2">
    <location>
        <begin position="121"/>
        <end position="165"/>
    </location>
</feature>
<evidence type="ECO:0000313" key="4">
    <source>
        <dbReference type="EMBL" id="MBZ0157794.1"/>
    </source>
</evidence>
<protein>
    <submittedName>
        <fullName evidence="4">Tetratricopeptide repeat protein</fullName>
    </submittedName>
</protein>
<dbReference type="Gene3D" id="3.30.1660.40">
    <property type="entry name" value="FlgT, N-terminal domain"/>
    <property type="match status" value="1"/>
</dbReference>
<dbReference type="Pfam" id="PF13432">
    <property type="entry name" value="TPR_16"/>
    <property type="match status" value="1"/>
</dbReference>
<dbReference type="SUPFAM" id="SSF48452">
    <property type="entry name" value="TPR-like"/>
    <property type="match status" value="1"/>
</dbReference>
<dbReference type="PANTHER" id="PTHR12558">
    <property type="entry name" value="CELL DIVISION CYCLE 16,23,27"/>
    <property type="match status" value="1"/>
</dbReference>
<evidence type="ECO:0000313" key="5">
    <source>
        <dbReference type="Proteomes" id="UP000705867"/>
    </source>
</evidence>
<evidence type="ECO:0000256" key="1">
    <source>
        <dbReference type="PROSITE-ProRule" id="PRU00339"/>
    </source>
</evidence>
<proteinExistence type="predicted"/>
<dbReference type="InterPro" id="IPR019734">
    <property type="entry name" value="TPR_rpt"/>
</dbReference>
<accession>A0A953M2K5</accession>
<dbReference type="InterPro" id="IPR011990">
    <property type="entry name" value="TPR-like_helical_dom_sf"/>
</dbReference>
<feature type="signal peptide" evidence="3">
    <location>
        <begin position="1"/>
        <end position="24"/>
    </location>
</feature>
<organism evidence="4 5">
    <name type="scientific">Candidatus Nitrobium versatile</name>
    <dbReference type="NCBI Taxonomy" id="2884831"/>
    <lineage>
        <taxon>Bacteria</taxon>
        <taxon>Pseudomonadati</taxon>
        <taxon>Nitrospirota</taxon>
        <taxon>Nitrospiria</taxon>
        <taxon>Nitrospirales</taxon>
        <taxon>Nitrospiraceae</taxon>
        <taxon>Candidatus Nitrobium</taxon>
    </lineage>
</organism>
<comment type="caution">
    <text evidence="4">The sequence shown here is derived from an EMBL/GenBank/DDBJ whole genome shotgun (WGS) entry which is preliminary data.</text>
</comment>
<dbReference type="PROSITE" id="PS50005">
    <property type="entry name" value="TPR"/>
    <property type="match status" value="1"/>
</dbReference>
<keyword evidence="3" id="KW-0732">Signal</keyword>
<reference evidence="4" key="1">
    <citation type="journal article" date="2021" name="bioRxiv">
        <title>Unraveling nitrogen, sulfur and carbon metabolic pathways and microbial community transcriptional responses to substrate deprivation and toxicity stresses in a bioreactor mimicking anoxic brackish coastal sediment conditions.</title>
        <authorList>
            <person name="Martins P.D."/>
            <person name="Echeveste M.J."/>
            <person name="Arshad A."/>
            <person name="Kurth J."/>
            <person name="Ouboter H."/>
            <person name="Jetten M.S.M."/>
            <person name="Welte C.U."/>
        </authorList>
    </citation>
    <scope>NUCLEOTIDE SEQUENCE</scope>
    <source>
        <strain evidence="4">MAG_39</strain>
    </source>
</reference>
<dbReference type="PANTHER" id="PTHR12558:SF33">
    <property type="entry name" value="BLL7664 PROTEIN"/>
    <property type="match status" value="1"/>
</dbReference>
<sequence>MKTVLGTAGILVVLAALFPLSALAEVKTFEAEGSYTLGENDSRAEARRIAVLEAKRKALEAATAYVENLSEVKNMPLSRDEVKAYTAGLVEAEVVSEETRGTSQRPEVHARARARIDTGLLAEQIRRLRESEEAREQLQAALKEGEELKRDRERLLSDLSREKDKVRIDDIRKKLDSVLSREEANEEMKKVWKTLAKAGLAGFEKELSRVSPKELDEAAEVLERIVRNDPDAARAHRLLAHIYFMTGDKLRAERELRESIRIDPDNPLSHIRLGQMLRNSGRFAEAVRELRIAQRLRPGEPRILFHLGITHKAAHDCLGTVDYLDRFLRETKGDDTVPREMRTEAVHAVEDCRAGRRPPRRSW</sequence>
<dbReference type="Gene3D" id="1.25.40.10">
    <property type="entry name" value="Tetratricopeptide repeat domain"/>
    <property type="match status" value="1"/>
</dbReference>
<name>A0A953M2K5_9BACT</name>
<feature type="repeat" description="TPR" evidence="1">
    <location>
        <begin position="233"/>
        <end position="266"/>
    </location>
</feature>
<dbReference type="EMBL" id="JAIOIV010000127">
    <property type="protein sequence ID" value="MBZ0157794.1"/>
    <property type="molecule type" value="Genomic_DNA"/>
</dbReference>
<dbReference type="InterPro" id="IPR038180">
    <property type="entry name" value="FlgT_N_sf"/>
</dbReference>
<dbReference type="SMART" id="SM00028">
    <property type="entry name" value="TPR"/>
    <property type="match status" value="2"/>
</dbReference>
<evidence type="ECO:0000256" key="3">
    <source>
        <dbReference type="SAM" id="SignalP"/>
    </source>
</evidence>
<dbReference type="Proteomes" id="UP000705867">
    <property type="component" value="Unassembled WGS sequence"/>
</dbReference>